<dbReference type="Proteomes" id="UP000230776">
    <property type="component" value="Unassembled WGS sequence"/>
</dbReference>
<dbReference type="SUPFAM" id="SSF46561">
    <property type="entry name" value="Ribosomal protein L29 (L29p)"/>
    <property type="match status" value="1"/>
</dbReference>
<dbReference type="InterPro" id="IPR036049">
    <property type="entry name" value="Ribosomal_uL29_sf"/>
</dbReference>
<evidence type="ECO:0000256" key="4">
    <source>
        <dbReference type="ARBA" id="ARBA00035204"/>
    </source>
</evidence>
<dbReference type="Pfam" id="PF00831">
    <property type="entry name" value="Ribosomal_L29"/>
    <property type="match status" value="1"/>
</dbReference>
<dbReference type="InterPro" id="IPR001854">
    <property type="entry name" value="Ribosomal_uL29"/>
</dbReference>
<dbReference type="NCBIfam" id="TIGR00012">
    <property type="entry name" value="L29"/>
    <property type="match status" value="1"/>
</dbReference>
<evidence type="ECO:0000313" key="7">
    <source>
        <dbReference type="Proteomes" id="UP000230776"/>
    </source>
</evidence>
<keyword evidence="3 5" id="KW-0687">Ribonucleoprotein</keyword>
<protein>
    <recommendedName>
        <fullName evidence="4 5">Large ribosomal subunit protein uL29</fullName>
    </recommendedName>
</protein>
<evidence type="ECO:0000256" key="5">
    <source>
        <dbReference type="HAMAP-Rule" id="MF_00374"/>
    </source>
</evidence>
<comment type="similarity">
    <text evidence="1 5">Belongs to the universal ribosomal protein uL29 family.</text>
</comment>
<dbReference type="Gene3D" id="1.10.287.310">
    <property type="match status" value="1"/>
</dbReference>
<evidence type="ECO:0000256" key="3">
    <source>
        <dbReference type="ARBA" id="ARBA00023274"/>
    </source>
</evidence>
<evidence type="ECO:0000256" key="1">
    <source>
        <dbReference type="ARBA" id="ARBA00009254"/>
    </source>
</evidence>
<sequence length="70" mass="7993">MKKTDVKKLAKKTTADLKKDLLSSQSELRQLRSDLAMGKVKNADKAKEVRKKIARIMTFMNQQKEISKNG</sequence>
<keyword evidence="2 5" id="KW-0689">Ribosomal protein</keyword>
<evidence type="ECO:0000256" key="2">
    <source>
        <dbReference type="ARBA" id="ARBA00022980"/>
    </source>
</evidence>
<evidence type="ECO:0000313" key="6">
    <source>
        <dbReference type="EMBL" id="PIR98452.1"/>
    </source>
</evidence>
<dbReference type="AlphaFoldDB" id="A0A2H0VH71"/>
<comment type="caution">
    <text evidence="6">The sequence shown here is derived from an EMBL/GenBank/DDBJ whole genome shotgun (WGS) entry which is preliminary data.</text>
</comment>
<dbReference type="GO" id="GO:1990904">
    <property type="term" value="C:ribonucleoprotein complex"/>
    <property type="evidence" value="ECO:0007669"/>
    <property type="project" value="UniProtKB-KW"/>
</dbReference>
<organism evidence="6 7">
    <name type="scientific">Candidatus Colwellbacteria bacterium CG10_big_fil_rev_8_21_14_0_10_41_28</name>
    <dbReference type="NCBI Taxonomy" id="1974539"/>
    <lineage>
        <taxon>Bacteria</taxon>
        <taxon>Candidatus Colwelliibacteriota</taxon>
    </lineage>
</organism>
<dbReference type="GO" id="GO:0005840">
    <property type="term" value="C:ribosome"/>
    <property type="evidence" value="ECO:0007669"/>
    <property type="project" value="UniProtKB-KW"/>
</dbReference>
<gene>
    <name evidence="5 6" type="primary">rpmC</name>
    <name evidence="6" type="ORF">COT88_01340</name>
</gene>
<reference evidence="7" key="1">
    <citation type="submission" date="2017-09" db="EMBL/GenBank/DDBJ databases">
        <title>Depth-based differentiation of microbial function through sediment-hosted aquifers and enrichment of novel symbionts in the deep terrestrial subsurface.</title>
        <authorList>
            <person name="Probst A.J."/>
            <person name="Ladd B."/>
            <person name="Jarett J.K."/>
            <person name="Geller-Mcgrath D.E."/>
            <person name="Sieber C.M.K."/>
            <person name="Emerson J.B."/>
            <person name="Anantharaman K."/>
            <person name="Thomas B.C."/>
            <person name="Malmstrom R."/>
            <person name="Stieglmeier M."/>
            <person name="Klingl A."/>
            <person name="Woyke T."/>
            <person name="Ryan C.M."/>
            <person name="Banfield J.F."/>
        </authorList>
    </citation>
    <scope>NUCLEOTIDE SEQUENCE [LARGE SCALE GENOMIC DNA]</scope>
</reference>
<name>A0A2H0VH71_9BACT</name>
<dbReference type="HAMAP" id="MF_00374">
    <property type="entry name" value="Ribosomal_uL29"/>
    <property type="match status" value="1"/>
</dbReference>
<dbReference type="EMBL" id="PFAG01000014">
    <property type="protein sequence ID" value="PIR98452.1"/>
    <property type="molecule type" value="Genomic_DNA"/>
</dbReference>
<proteinExistence type="inferred from homology"/>
<accession>A0A2H0VH71</accession>
<dbReference type="GO" id="GO:0003735">
    <property type="term" value="F:structural constituent of ribosome"/>
    <property type="evidence" value="ECO:0007669"/>
    <property type="project" value="InterPro"/>
</dbReference>
<dbReference type="GO" id="GO:0006412">
    <property type="term" value="P:translation"/>
    <property type="evidence" value="ECO:0007669"/>
    <property type="project" value="UniProtKB-UniRule"/>
</dbReference>